<comment type="caution">
    <text evidence="1">The sequence shown here is derived from an EMBL/GenBank/DDBJ whole genome shotgun (WGS) entry which is preliminary data.</text>
</comment>
<dbReference type="Pfam" id="PF11225">
    <property type="entry name" value="DUF3024"/>
    <property type="match status" value="1"/>
</dbReference>
<sequence>MLDSFTKKRIEKILINYKDKKIPHHLKHEIQIKHKFRGNTVTLSQEKPSYMPGERVEFPIAQFRFEDSHWKVYWQDSRNKWHFIDDIEPDTNFETQLKAVDENGIFWI</sequence>
<protein>
    <submittedName>
        <fullName evidence="1">DUF3024 domain-containing protein</fullName>
    </submittedName>
</protein>
<organism evidence="1 2">
    <name type="scientific">Cohnella hashimotonis</name>
    <dbReference type="NCBI Taxonomy" id="2826895"/>
    <lineage>
        <taxon>Bacteria</taxon>
        <taxon>Bacillati</taxon>
        <taxon>Bacillota</taxon>
        <taxon>Bacilli</taxon>
        <taxon>Bacillales</taxon>
        <taxon>Paenibacillaceae</taxon>
        <taxon>Cohnella</taxon>
    </lineage>
</organism>
<keyword evidence="2" id="KW-1185">Reference proteome</keyword>
<gene>
    <name evidence="1" type="ORF">KB449_18240</name>
</gene>
<accession>A0ABT6TK20</accession>
<evidence type="ECO:0000313" key="1">
    <source>
        <dbReference type="EMBL" id="MDI4646921.1"/>
    </source>
</evidence>
<dbReference type="InterPro" id="IPR021388">
    <property type="entry name" value="DUF3024"/>
</dbReference>
<evidence type="ECO:0000313" key="2">
    <source>
        <dbReference type="Proteomes" id="UP001161691"/>
    </source>
</evidence>
<proteinExistence type="predicted"/>
<dbReference type="EMBL" id="JAGRPV010000001">
    <property type="protein sequence ID" value="MDI4646921.1"/>
    <property type="molecule type" value="Genomic_DNA"/>
</dbReference>
<name>A0ABT6TK20_9BACL</name>
<dbReference type="RefSeq" id="WP_282909731.1">
    <property type="nucleotide sequence ID" value="NZ_JAGRPV010000001.1"/>
</dbReference>
<reference evidence="1" key="1">
    <citation type="submission" date="2023-04" db="EMBL/GenBank/DDBJ databases">
        <title>Comparative genomic analysis of Cohnella hashimotonis sp. nov., isolated from the International Space Station.</title>
        <authorList>
            <person name="Venkateswaran K."/>
            <person name="Simpson A."/>
        </authorList>
    </citation>
    <scope>NUCLEOTIDE SEQUENCE</scope>
    <source>
        <strain evidence="1">F6_2S_P_1</strain>
    </source>
</reference>
<dbReference type="Proteomes" id="UP001161691">
    <property type="component" value="Unassembled WGS sequence"/>
</dbReference>